<dbReference type="Proteomes" id="UP000789831">
    <property type="component" value="Unassembled WGS sequence"/>
</dbReference>
<sequence>IHPRILPNRKVTWQDVNNGGVTRLELEEELDYFQISSEPPSGLNIFTFEKATEILDDLI</sequence>
<gene>
    <name evidence="1" type="ORF">AGERDE_LOCUS11440</name>
</gene>
<reference evidence="1" key="1">
    <citation type="submission" date="2021-06" db="EMBL/GenBank/DDBJ databases">
        <authorList>
            <person name="Kallberg Y."/>
            <person name="Tangrot J."/>
            <person name="Rosling A."/>
        </authorList>
    </citation>
    <scope>NUCLEOTIDE SEQUENCE</scope>
    <source>
        <strain evidence="1">MT106</strain>
    </source>
</reference>
<proteinExistence type="predicted"/>
<keyword evidence="2" id="KW-1185">Reference proteome</keyword>
<evidence type="ECO:0000313" key="2">
    <source>
        <dbReference type="Proteomes" id="UP000789831"/>
    </source>
</evidence>
<dbReference type="AlphaFoldDB" id="A0A9N9DXP6"/>
<protein>
    <submittedName>
        <fullName evidence="1">5811_t:CDS:1</fullName>
    </submittedName>
</protein>
<name>A0A9N9DXP6_9GLOM</name>
<evidence type="ECO:0000313" key="1">
    <source>
        <dbReference type="EMBL" id="CAG8651907.1"/>
    </source>
</evidence>
<dbReference type="EMBL" id="CAJVPL010004842">
    <property type="protein sequence ID" value="CAG8651907.1"/>
    <property type="molecule type" value="Genomic_DNA"/>
</dbReference>
<accession>A0A9N9DXP6</accession>
<organism evidence="1 2">
    <name type="scientific">Ambispora gerdemannii</name>
    <dbReference type="NCBI Taxonomy" id="144530"/>
    <lineage>
        <taxon>Eukaryota</taxon>
        <taxon>Fungi</taxon>
        <taxon>Fungi incertae sedis</taxon>
        <taxon>Mucoromycota</taxon>
        <taxon>Glomeromycotina</taxon>
        <taxon>Glomeromycetes</taxon>
        <taxon>Archaeosporales</taxon>
        <taxon>Ambisporaceae</taxon>
        <taxon>Ambispora</taxon>
    </lineage>
</organism>
<comment type="caution">
    <text evidence="1">The sequence shown here is derived from an EMBL/GenBank/DDBJ whole genome shotgun (WGS) entry which is preliminary data.</text>
</comment>
<feature type="non-terminal residue" evidence="1">
    <location>
        <position position="1"/>
    </location>
</feature>